<feature type="region of interest" description="Disordered" evidence="1">
    <location>
        <begin position="44"/>
        <end position="63"/>
    </location>
</feature>
<evidence type="ECO:0000313" key="3">
    <source>
        <dbReference type="Proteomes" id="UP000076798"/>
    </source>
</evidence>
<dbReference type="AlphaFoldDB" id="A0A165ZT56"/>
<dbReference type="Proteomes" id="UP000076798">
    <property type="component" value="Unassembled WGS sequence"/>
</dbReference>
<keyword evidence="3" id="KW-1185">Reference proteome</keyword>
<evidence type="ECO:0000256" key="1">
    <source>
        <dbReference type="SAM" id="MobiDB-lite"/>
    </source>
</evidence>
<organism evidence="2 3">
    <name type="scientific">Sistotremastrum suecicum HHB10207 ss-3</name>
    <dbReference type="NCBI Taxonomy" id="1314776"/>
    <lineage>
        <taxon>Eukaryota</taxon>
        <taxon>Fungi</taxon>
        <taxon>Dikarya</taxon>
        <taxon>Basidiomycota</taxon>
        <taxon>Agaricomycotina</taxon>
        <taxon>Agaricomycetes</taxon>
        <taxon>Sistotremastrales</taxon>
        <taxon>Sistotremastraceae</taxon>
        <taxon>Sistotremastrum</taxon>
    </lineage>
</organism>
<name>A0A165ZT56_9AGAM</name>
<dbReference type="OrthoDB" id="2559662at2759"/>
<dbReference type="EMBL" id="KV428173">
    <property type="protein sequence ID" value="KZT34607.1"/>
    <property type="molecule type" value="Genomic_DNA"/>
</dbReference>
<proteinExistence type="predicted"/>
<dbReference type="CDD" id="cd11296">
    <property type="entry name" value="O-FucT_like"/>
    <property type="match status" value="1"/>
</dbReference>
<evidence type="ECO:0000313" key="2">
    <source>
        <dbReference type="EMBL" id="KZT34607.1"/>
    </source>
</evidence>
<sequence length="504" mass="57380">MSLPSPLSNIRLNRRVITVTVLSVFLLSLLASFHSSVRSRIPLSFTDSSSSSSSPTDLIDDPILDEDDKDWTGGVLRTTPPKYEAWTEAERNLPQHNPDLPYPEGRKGRYVKFSNQIKALGWNNVFNEILLCNHLAWRSGRGYVFQDYVWKPEYYPWRIKSWPWPHTPLSALISGPISGSPWDQNDTTPRSISEEMFDKFCPEEDTEIVDTDVVKEGIRGDETDGRVIMEKWVKVLKESPKRCVDVRPSLSGKDGYPQTFDLWLIGSERLISLWPEFSSSPVSKRLYSSPLVSAGVAYNEHLLQSPSPSPNPYSHTIAIHLRRGDYSEACLGLANWNSTFYGWNLLPQLPDKFVNPEGYEWGHNTPENVKFYLSRCLPSTEYLVEKIKTSIKEWESNASGSLGDTLSDRTGRIDRMYVMTNDASEASMREFREAVMKETGIKSVVTTGDVRFENDEQIGVGMVIDMDIGRRAEIFIGNGWSSLTSNVVHRRLVDGKEWMANRFW</sequence>
<dbReference type="STRING" id="1314776.A0A165ZT56"/>
<gene>
    <name evidence="2" type="ORF">SISSUDRAFT_1052544</name>
</gene>
<accession>A0A165ZT56</accession>
<protein>
    <submittedName>
        <fullName evidence="2">Uncharacterized protein</fullName>
    </submittedName>
</protein>
<dbReference type="Gene3D" id="3.40.50.11350">
    <property type="match status" value="1"/>
</dbReference>
<reference evidence="2 3" key="1">
    <citation type="journal article" date="2016" name="Mol. Biol. Evol.">
        <title>Comparative Genomics of Early-Diverging Mushroom-Forming Fungi Provides Insights into the Origins of Lignocellulose Decay Capabilities.</title>
        <authorList>
            <person name="Nagy L.G."/>
            <person name="Riley R."/>
            <person name="Tritt A."/>
            <person name="Adam C."/>
            <person name="Daum C."/>
            <person name="Floudas D."/>
            <person name="Sun H."/>
            <person name="Yadav J.S."/>
            <person name="Pangilinan J."/>
            <person name="Larsson K.H."/>
            <person name="Matsuura K."/>
            <person name="Barry K."/>
            <person name="Labutti K."/>
            <person name="Kuo R."/>
            <person name="Ohm R.A."/>
            <person name="Bhattacharya S.S."/>
            <person name="Shirouzu T."/>
            <person name="Yoshinaga Y."/>
            <person name="Martin F.M."/>
            <person name="Grigoriev I.V."/>
            <person name="Hibbett D.S."/>
        </authorList>
    </citation>
    <scope>NUCLEOTIDE SEQUENCE [LARGE SCALE GENOMIC DNA]</scope>
    <source>
        <strain evidence="2 3">HHB10207 ss-3</strain>
    </source>
</reference>